<protein>
    <submittedName>
        <fullName evidence="8">Uncharacterized protein</fullName>
    </submittedName>
</protein>
<evidence type="ECO:0000256" key="1">
    <source>
        <dbReference type="ARBA" id="ARBA00006285"/>
    </source>
</evidence>
<accession>A0A4S4BNK3</accession>
<feature type="domain" description="Beta-hexosaminidase bacterial type N-terminal" evidence="7">
    <location>
        <begin position="96"/>
        <end position="230"/>
    </location>
</feature>
<dbReference type="InterPro" id="IPR038901">
    <property type="entry name" value="HEXDC-like"/>
</dbReference>
<dbReference type="Pfam" id="PF02838">
    <property type="entry name" value="Glyco_hydro_20b"/>
    <property type="match status" value="1"/>
</dbReference>
<organism evidence="8 9">
    <name type="scientific">Cohnella fermenti</name>
    <dbReference type="NCBI Taxonomy" id="2565925"/>
    <lineage>
        <taxon>Bacteria</taxon>
        <taxon>Bacillati</taxon>
        <taxon>Bacillota</taxon>
        <taxon>Bacilli</taxon>
        <taxon>Bacillales</taxon>
        <taxon>Paenibacillaceae</taxon>
        <taxon>Cohnella</taxon>
    </lineage>
</organism>
<dbReference type="PANTHER" id="PTHR21040">
    <property type="entry name" value="BCDNA.GH04120"/>
    <property type="match status" value="1"/>
</dbReference>
<evidence type="ECO:0000256" key="5">
    <source>
        <dbReference type="SAM" id="MobiDB-lite"/>
    </source>
</evidence>
<comment type="similarity">
    <text evidence="1">Belongs to the glycosyl hydrolase 20 family.</text>
</comment>
<keyword evidence="2" id="KW-0378">Hydrolase</keyword>
<keyword evidence="3" id="KW-0326">Glycosidase</keyword>
<dbReference type="InterPro" id="IPR015882">
    <property type="entry name" value="HEX_bac_N"/>
</dbReference>
<comment type="caution">
    <text evidence="8">The sequence shown here is derived from an EMBL/GenBank/DDBJ whole genome shotgun (WGS) entry which is preliminary data.</text>
</comment>
<dbReference type="Gene3D" id="3.30.379.10">
    <property type="entry name" value="Chitobiase/beta-hexosaminidase domain 2-like"/>
    <property type="match status" value="1"/>
</dbReference>
<evidence type="ECO:0000256" key="2">
    <source>
        <dbReference type="ARBA" id="ARBA00022801"/>
    </source>
</evidence>
<dbReference type="PANTHER" id="PTHR21040:SF8">
    <property type="entry name" value="BCDNA.GH04120"/>
    <property type="match status" value="1"/>
</dbReference>
<dbReference type="GO" id="GO:0004563">
    <property type="term" value="F:beta-N-acetylhexosaminidase activity"/>
    <property type="evidence" value="ECO:0007669"/>
    <property type="project" value="InterPro"/>
</dbReference>
<keyword evidence="9" id="KW-1185">Reference proteome</keyword>
<evidence type="ECO:0000313" key="8">
    <source>
        <dbReference type="EMBL" id="THF76266.1"/>
    </source>
</evidence>
<dbReference type="InterPro" id="IPR017853">
    <property type="entry name" value="GH"/>
</dbReference>
<evidence type="ECO:0000313" key="9">
    <source>
        <dbReference type="Proteomes" id="UP000310636"/>
    </source>
</evidence>
<dbReference type="AlphaFoldDB" id="A0A4S4BNK3"/>
<dbReference type="Proteomes" id="UP000310636">
    <property type="component" value="Unassembled WGS sequence"/>
</dbReference>
<feature type="active site" description="Proton donor" evidence="4">
    <location>
        <position position="375"/>
    </location>
</feature>
<proteinExistence type="inferred from homology"/>
<name>A0A4S4BNK3_9BACL</name>
<feature type="domain" description="Glycoside hydrolase family 20 catalytic" evidence="6">
    <location>
        <begin position="237"/>
        <end position="450"/>
    </location>
</feature>
<feature type="region of interest" description="Disordered" evidence="5">
    <location>
        <begin position="1"/>
        <end position="23"/>
    </location>
</feature>
<dbReference type="SUPFAM" id="SSF55545">
    <property type="entry name" value="beta-N-acetylhexosaminidase-like domain"/>
    <property type="match status" value="1"/>
</dbReference>
<sequence>MCRSRTWPPASDTGIARRSSGSSKRRLAARLRIIATERCWVPKESIRHMDNAANKAANNAMHDAANSAANNAMSNAAKNTAANTANTKSPGSPRLPLLPQPLAAERRHGRFAAAASGLELRLPPSLCWLAEEIAAYWVRKYGVPLHTECQVAEEDWSWQLTVPLNRAAHSSASLPPPSPLGQEAYELGVGPEGIRVRAGGYRGAMYAWFTLKQWLDAHEGTEAPGLLVRDEPAHAIRGMHLDLKGAVPTAAYLMETIARLASFKINTLMIEYENQFEFVSAAAGVHKRGGLTAKQREDAISCARRYGMETIPVVQCLGHADYVLQSDAYAKLREDGLISQYCPSHPGTFAHVAAMIDEIAEAHPDSAYIHIGADETWALGRCERCRAAMASSEPGSAKADLFLGYVGKVAAYVLSKGKRPIVWDDMFHLEKCIERIVELPRGTVVCSWSYYEFGGPSSWFWYGGRYYASRRWLEQDPGAAPGMNWLEELPEADQAVARKWWDGGEYPERGVSAVPWVRHYREQGYEVIGASCARGADFINAWSAYPPDRVDNVKHWARYAVQADMTGTIASAWTRFYSLSPAIEHWESGWYPTIAQAAFGWRPEMEDEAFDSLFEACFLEGDADAMAGLGWLIRALDTREEAYFGRRGSYLAAAVLKLEAASRRPGPVGRYARGLRLAAEFERVVFSLENGLKQNEWRLFYKDIHVRPDVDYMVPRDLKGLRAALADALEWEKSALAYCGSFMNEEEARELVLSKLHAYKERIRRLARELSLGSQLEVVALL</sequence>
<dbReference type="OrthoDB" id="9810898at2"/>
<gene>
    <name evidence="8" type="ORF">E6C55_19770</name>
</gene>
<dbReference type="InterPro" id="IPR025705">
    <property type="entry name" value="Beta_hexosaminidase_sua/sub"/>
</dbReference>
<dbReference type="EMBL" id="SSOB01000026">
    <property type="protein sequence ID" value="THF76266.1"/>
    <property type="molecule type" value="Genomic_DNA"/>
</dbReference>
<dbReference type="GO" id="GO:0005975">
    <property type="term" value="P:carbohydrate metabolic process"/>
    <property type="evidence" value="ECO:0007669"/>
    <property type="project" value="InterPro"/>
</dbReference>
<evidence type="ECO:0000256" key="3">
    <source>
        <dbReference type="ARBA" id="ARBA00023295"/>
    </source>
</evidence>
<dbReference type="Pfam" id="PF00728">
    <property type="entry name" value="Glyco_hydro_20"/>
    <property type="match status" value="1"/>
</dbReference>
<reference evidence="8 9" key="1">
    <citation type="submission" date="2019-04" db="EMBL/GenBank/DDBJ databases">
        <title>Cohnella sp. nov. isolated from preserved vegetables.</title>
        <authorList>
            <person name="Lin S.-Y."/>
            <person name="Hung M.-H."/>
            <person name="Young C.-C."/>
        </authorList>
    </citation>
    <scope>NUCLEOTIDE SEQUENCE [LARGE SCALE GENOMIC DNA]</scope>
    <source>
        <strain evidence="8 9">CC-MHH1044</strain>
    </source>
</reference>
<dbReference type="PRINTS" id="PR00738">
    <property type="entry name" value="GLHYDRLASE20"/>
</dbReference>
<dbReference type="SUPFAM" id="SSF51445">
    <property type="entry name" value="(Trans)glycosidases"/>
    <property type="match status" value="1"/>
</dbReference>
<evidence type="ECO:0000256" key="4">
    <source>
        <dbReference type="PIRSR" id="PIRSR625705-1"/>
    </source>
</evidence>
<dbReference type="Gene3D" id="3.20.20.80">
    <property type="entry name" value="Glycosidases"/>
    <property type="match status" value="1"/>
</dbReference>
<dbReference type="InterPro" id="IPR015883">
    <property type="entry name" value="Glyco_hydro_20_cat"/>
</dbReference>
<evidence type="ECO:0000259" key="7">
    <source>
        <dbReference type="Pfam" id="PF02838"/>
    </source>
</evidence>
<evidence type="ECO:0000259" key="6">
    <source>
        <dbReference type="Pfam" id="PF00728"/>
    </source>
</evidence>
<dbReference type="InterPro" id="IPR029018">
    <property type="entry name" value="Hex-like_dom2"/>
</dbReference>